<reference evidence="1 2" key="1">
    <citation type="submission" date="2021-01" db="EMBL/GenBank/DDBJ databases">
        <title>Whole genome shotgun sequence of Actinoplanes couchii NBRC 106145.</title>
        <authorList>
            <person name="Komaki H."/>
            <person name="Tamura T."/>
        </authorList>
    </citation>
    <scope>NUCLEOTIDE SEQUENCE [LARGE SCALE GENOMIC DNA]</scope>
    <source>
        <strain evidence="1 2">NBRC 106145</strain>
    </source>
</reference>
<dbReference type="Proteomes" id="UP000612282">
    <property type="component" value="Unassembled WGS sequence"/>
</dbReference>
<organism evidence="1 2">
    <name type="scientific">Actinoplanes couchii</name>
    <dbReference type="NCBI Taxonomy" id="403638"/>
    <lineage>
        <taxon>Bacteria</taxon>
        <taxon>Bacillati</taxon>
        <taxon>Actinomycetota</taxon>
        <taxon>Actinomycetes</taxon>
        <taxon>Micromonosporales</taxon>
        <taxon>Micromonosporaceae</taxon>
        <taxon>Actinoplanes</taxon>
    </lineage>
</organism>
<name>A0ABQ3X8L0_9ACTN</name>
<keyword evidence="2" id="KW-1185">Reference proteome</keyword>
<evidence type="ECO:0000313" key="2">
    <source>
        <dbReference type="Proteomes" id="UP000612282"/>
    </source>
</evidence>
<gene>
    <name evidence="1" type="ORF">Aco03nite_032420</name>
</gene>
<sequence length="180" mass="19761">MPNKTIYIADDDLPLLQQAQELTGGNLSSAIVTALHRLVQIEQAKKAGFDEITVKVGLGDSSIKRFLGVALGEWTATGNEGDETYSLFRTSGGRFAVHHSRSELHVPVGPAADRSRKWSTGWRGWIGDWSPDQAWMRTPAQATFTVVDTAEELEPLLPAELYSVARQTISDEPVVEDLDI</sequence>
<evidence type="ECO:0000313" key="1">
    <source>
        <dbReference type="EMBL" id="GID54838.1"/>
    </source>
</evidence>
<proteinExistence type="predicted"/>
<comment type="caution">
    <text evidence="1">The sequence shown here is derived from an EMBL/GenBank/DDBJ whole genome shotgun (WGS) entry which is preliminary data.</text>
</comment>
<dbReference type="EMBL" id="BOMG01000042">
    <property type="protein sequence ID" value="GID54838.1"/>
    <property type="molecule type" value="Genomic_DNA"/>
</dbReference>
<accession>A0ABQ3X8L0</accession>
<evidence type="ECO:0008006" key="3">
    <source>
        <dbReference type="Google" id="ProtNLM"/>
    </source>
</evidence>
<dbReference type="NCBIfam" id="TIGR04342">
    <property type="entry name" value="EXLDI"/>
    <property type="match status" value="1"/>
</dbReference>
<dbReference type="RefSeq" id="WP_203795963.1">
    <property type="nucleotide sequence ID" value="NZ_BAAAQE010000036.1"/>
</dbReference>
<protein>
    <recommendedName>
        <fullName evidence="3">EXLDI protein</fullName>
    </recommendedName>
</protein>
<dbReference type="InterPro" id="IPR027580">
    <property type="entry name" value="EXLDI"/>
</dbReference>